<dbReference type="AlphaFoldDB" id="A0A9P8VVG8"/>
<dbReference type="GO" id="GO:0003824">
    <property type="term" value="F:catalytic activity"/>
    <property type="evidence" value="ECO:0007669"/>
    <property type="project" value="InterPro"/>
</dbReference>
<protein>
    <recommendedName>
        <fullName evidence="3">Nucleoside phosphorylase domain-containing protein</fullName>
    </recommendedName>
</protein>
<dbReference type="GO" id="GO:0009116">
    <property type="term" value="P:nucleoside metabolic process"/>
    <property type="evidence" value="ECO:0007669"/>
    <property type="project" value="InterPro"/>
</dbReference>
<comment type="caution">
    <text evidence="1">The sequence shown here is derived from an EMBL/GenBank/DDBJ whole genome shotgun (WGS) entry which is preliminary data.</text>
</comment>
<dbReference type="PANTHER" id="PTHR46082:SF11">
    <property type="entry name" value="AAA+ ATPASE DOMAIN-CONTAINING PROTEIN-RELATED"/>
    <property type="match status" value="1"/>
</dbReference>
<gene>
    <name evidence="1" type="ORF">B0T10DRAFT_373260</name>
</gene>
<dbReference type="EMBL" id="JAGPYM010000038">
    <property type="protein sequence ID" value="KAH6874562.1"/>
    <property type="molecule type" value="Genomic_DNA"/>
</dbReference>
<dbReference type="PANTHER" id="PTHR46082">
    <property type="entry name" value="ATP/GTP-BINDING PROTEIN-RELATED"/>
    <property type="match status" value="1"/>
</dbReference>
<keyword evidence="2" id="KW-1185">Reference proteome</keyword>
<accession>A0A9P8VVG8</accession>
<name>A0A9P8VVG8_9HYPO</name>
<reference evidence="1 2" key="1">
    <citation type="journal article" date="2021" name="Nat. Commun.">
        <title>Genetic determinants of endophytism in the Arabidopsis root mycobiome.</title>
        <authorList>
            <person name="Mesny F."/>
            <person name="Miyauchi S."/>
            <person name="Thiergart T."/>
            <person name="Pickel B."/>
            <person name="Atanasova L."/>
            <person name="Karlsson M."/>
            <person name="Huettel B."/>
            <person name="Barry K.W."/>
            <person name="Haridas S."/>
            <person name="Chen C."/>
            <person name="Bauer D."/>
            <person name="Andreopoulos W."/>
            <person name="Pangilinan J."/>
            <person name="LaButti K."/>
            <person name="Riley R."/>
            <person name="Lipzen A."/>
            <person name="Clum A."/>
            <person name="Drula E."/>
            <person name="Henrissat B."/>
            <person name="Kohler A."/>
            <person name="Grigoriev I.V."/>
            <person name="Martin F.M."/>
            <person name="Hacquard S."/>
        </authorList>
    </citation>
    <scope>NUCLEOTIDE SEQUENCE [LARGE SCALE GENOMIC DNA]</scope>
    <source>
        <strain evidence="1 2">MPI-CAGE-CH-0241</strain>
    </source>
</reference>
<proteinExistence type="predicted"/>
<dbReference type="Proteomes" id="UP000777438">
    <property type="component" value="Unassembled WGS sequence"/>
</dbReference>
<dbReference type="Gene3D" id="3.40.50.1580">
    <property type="entry name" value="Nucleoside phosphorylase domain"/>
    <property type="match status" value="1"/>
</dbReference>
<dbReference type="InterPro" id="IPR035994">
    <property type="entry name" value="Nucleoside_phosphorylase_sf"/>
</dbReference>
<feature type="non-terminal residue" evidence="1">
    <location>
        <position position="1"/>
    </location>
</feature>
<dbReference type="OrthoDB" id="20872at2759"/>
<evidence type="ECO:0008006" key="3">
    <source>
        <dbReference type="Google" id="ProtNLM"/>
    </source>
</evidence>
<dbReference type="SUPFAM" id="SSF53167">
    <property type="entry name" value="Purine and uridine phosphorylases"/>
    <property type="match status" value="1"/>
</dbReference>
<evidence type="ECO:0000313" key="2">
    <source>
        <dbReference type="Proteomes" id="UP000777438"/>
    </source>
</evidence>
<dbReference type="InterPro" id="IPR053137">
    <property type="entry name" value="NLR-like"/>
</dbReference>
<organism evidence="1 2">
    <name type="scientific">Thelonectria olida</name>
    <dbReference type="NCBI Taxonomy" id="1576542"/>
    <lineage>
        <taxon>Eukaryota</taxon>
        <taxon>Fungi</taxon>
        <taxon>Dikarya</taxon>
        <taxon>Ascomycota</taxon>
        <taxon>Pezizomycotina</taxon>
        <taxon>Sordariomycetes</taxon>
        <taxon>Hypocreomycetidae</taxon>
        <taxon>Hypocreales</taxon>
        <taxon>Nectriaceae</taxon>
        <taxon>Thelonectria</taxon>
    </lineage>
</organism>
<feature type="non-terminal residue" evidence="1">
    <location>
        <position position="61"/>
    </location>
</feature>
<evidence type="ECO:0000313" key="1">
    <source>
        <dbReference type="EMBL" id="KAH6874562.1"/>
    </source>
</evidence>
<sequence length="61" mass="7009">RDNVVRQLDVICFEMEAAGLMDILPCLPIRGICDYSDSHKHKIWQRYAVATAATYARELLK</sequence>